<reference evidence="6" key="5">
    <citation type="submission" date="2025-09" db="UniProtKB">
        <authorList>
            <consortium name="Ensembl"/>
        </authorList>
    </citation>
    <scope>IDENTIFICATION</scope>
</reference>
<dbReference type="SMART" id="SM00101">
    <property type="entry name" value="14_3_3"/>
    <property type="match status" value="1"/>
</dbReference>
<keyword evidence="7" id="KW-1185">Reference proteome</keyword>
<dbReference type="InterPro" id="IPR023409">
    <property type="entry name" value="14-3-3_CS"/>
</dbReference>
<dbReference type="InterPro" id="IPR000308">
    <property type="entry name" value="14-3-3"/>
</dbReference>
<dbReference type="PIRSF" id="PIRSF000868">
    <property type="entry name" value="14-3-3"/>
    <property type="match status" value="1"/>
</dbReference>
<dbReference type="InterPro" id="IPR023410">
    <property type="entry name" value="14-3-3_domain"/>
</dbReference>
<evidence type="ECO:0000313" key="7">
    <source>
        <dbReference type="Proteomes" id="UP000314983"/>
    </source>
</evidence>
<dbReference type="AlphaFoldDB" id="A0A4W4DXU4"/>
<dbReference type="Ensembl" id="ENSEEET00000004199.2">
    <property type="protein sequence ID" value="ENSEEEP00000004139.1"/>
    <property type="gene ID" value="ENSEEEG00000002186.2"/>
</dbReference>
<dbReference type="InterPro" id="IPR036815">
    <property type="entry name" value="14-3-3_dom_sf"/>
</dbReference>
<dbReference type="PRINTS" id="PR00305">
    <property type="entry name" value="1433ZETA"/>
</dbReference>
<comment type="subunit">
    <text evidence="2">Homodimer, and heterodimer with other family members.</text>
</comment>
<dbReference type="Gene3D" id="1.20.190.20">
    <property type="entry name" value="14-3-3 domain"/>
    <property type="match status" value="1"/>
</dbReference>
<gene>
    <name evidence="6" type="primary">ywhaqb</name>
</gene>
<reference evidence="6" key="4">
    <citation type="submission" date="2025-08" db="UniProtKB">
        <authorList>
            <consortium name="Ensembl"/>
        </authorList>
    </citation>
    <scope>IDENTIFICATION</scope>
</reference>
<protein>
    <recommendedName>
        <fullName evidence="5">14-3-3 domain-containing protein</fullName>
    </recommendedName>
</protein>
<dbReference type="FunFam" id="1.20.190.20:FF:000001">
    <property type="entry name" value="14-3-3 gamma 1"/>
    <property type="match status" value="1"/>
</dbReference>
<dbReference type="CTD" id="335195"/>
<name>A0A4W4DXU4_ELEEL</name>
<dbReference type="KEGG" id="eee:113579860"/>
<dbReference type="GeneTree" id="ENSGT01090000260040"/>
<evidence type="ECO:0000256" key="2">
    <source>
        <dbReference type="ARBA" id="ARBA00011625"/>
    </source>
</evidence>
<dbReference type="PANTHER" id="PTHR18860">
    <property type="entry name" value="14-3-3 PROTEIN"/>
    <property type="match status" value="1"/>
</dbReference>
<reference evidence="7" key="2">
    <citation type="journal article" date="2017" name="Sci. Adv.">
        <title>A tail of two voltages: Proteomic comparison of the three electric organs of the electric eel.</title>
        <authorList>
            <person name="Traeger L.L."/>
            <person name="Sabat G."/>
            <person name="Barrett-Wilt G.A."/>
            <person name="Wells G.B."/>
            <person name="Sussman M.R."/>
        </authorList>
    </citation>
    <scope>NUCLEOTIDE SEQUENCE [LARGE SCALE GENOMIC DNA]</scope>
</reference>
<organism evidence="6 7">
    <name type="scientific">Electrophorus electricus</name>
    <name type="common">Electric eel</name>
    <name type="synonym">Gymnotus electricus</name>
    <dbReference type="NCBI Taxonomy" id="8005"/>
    <lineage>
        <taxon>Eukaryota</taxon>
        <taxon>Metazoa</taxon>
        <taxon>Chordata</taxon>
        <taxon>Craniata</taxon>
        <taxon>Vertebrata</taxon>
        <taxon>Euteleostomi</taxon>
        <taxon>Actinopterygii</taxon>
        <taxon>Neopterygii</taxon>
        <taxon>Teleostei</taxon>
        <taxon>Ostariophysi</taxon>
        <taxon>Gymnotiformes</taxon>
        <taxon>Gymnotoidei</taxon>
        <taxon>Gymnotidae</taxon>
        <taxon>Electrophorus</taxon>
    </lineage>
</organism>
<reference evidence="6" key="3">
    <citation type="submission" date="2020-05" db="EMBL/GenBank/DDBJ databases">
        <title>Electrophorus electricus (electric eel) genome, fEleEle1, primary haplotype.</title>
        <authorList>
            <person name="Myers G."/>
            <person name="Meyer A."/>
            <person name="Fedrigo O."/>
            <person name="Formenti G."/>
            <person name="Rhie A."/>
            <person name="Tracey A."/>
            <person name="Sims Y."/>
            <person name="Jarvis E.D."/>
        </authorList>
    </citation>
    <scope>NUCLEOTIDE SEQUENCE [LARGE SCALE GENOMIC DNA]</scope>
</reference>
<dbReference type="PROSITE" id="PS00797">
    <property type="entry name" value="1433_2"/>
    <property type="match status" value="1"/>
</dbReference>
<dbReference type="RefSeq" id="XP_026869852.1">
    <property type="nucleotide sequence ID" value="XM_027014051.2"/>
</dbReference>
<evidence type="ECO:0000256" key="4">
    <source>
        <dbReference type="RuleBase" id="RU003466"/>
    </source>
</evidence>
<evidence type="ECO:0000259" key="5">
    <source>
        <dbReference type="SMART" id="SM00101"/>
    </source>
</evidence>
<evidence type="ECO:0000313" key="6">
    <source>
        <dbReference type="Ensembl" id="ENSEEEP00000004139.1"/>
    </source>
</evidence>
<dbReference type="OrthoDB" id="10260625at2759"/>
<dbReference type="Proteomes" id="UP000314983">
    <property type="component" value="Chromosome 13"/>
</dbReference>
<evidence type="ECO:0000256" key="1">
    <source>
        <dbReference type="ARBA" id="ARBA00006141"/>
    </source>
</evidence>
<comment type="similarity">
    <text evidence="1 4">Belongs to the 14-3-3 family.</text>
</comment>
<feature type="site" description="Interaction with phosphoserine on interacting protein" evidence="3">
    <location>
        <position position="56"/>
    </location>
</feature>
<sequence>MDRTELIQKAKLAEQAERYDDMAAAMKEVTEAGTELSNEERNLLSVAYKNVVGARRSAWRVISSIEQKTDGNDKKLQMVKEYREKVESELKEICHDVLELLSKYLIENSSNSESKVFYLKMKGDYYRYLAEVAAGDDRKTTIDNSEHAYQEAFDISKTEMQPTHPIRLGLALNFSVFFYEILNSPEKACSLAKQAFDEAIAELDTLNEESYKDSTLIMQLLRDNLTLWTSDNAADEGECGEGGEN</sequence>
<evidence type="ECO:0000256" key="3">
    <source>
        <dbReference type="PIRSR" id="PIRSR000868-1"/>
    </source>
</evidence>
<accession>A0A4W4DXU4</accession>
<dbReference type="Pfam" id="PF00244">
    <property type="entry name" value="14-3-3"/>
    <property type="match status" value="1"/>
</dbReference>
<feature type="domain" description="14-3-3" evidence="5">
    <location>
        <begin position="3"/>
        <end position="242"/>
    </location>
</feature>
<dbReference type="PROSITE" id="PS00796">
    <property type="entry name" value="1433_1"/>
    <property type="match status" value="1"/>
</dbReference>
<reference evidence="7" key="1">
    <citation type="journal article" date="2014" name="Science">
        <title>Nonhuman genetics. Genomic basis for the convergent evolution of electric organs.</title>
        <authorList>
            <person name="Gallant J.R."/>
            <person name="Traeger L.L."/>
            <person name="Volkening J.D."/>
            <person name="Moffett H."/>
            <person name="Chen P.H."/>
            <person name="Novina C.D."/>
            <person name="Phillips G.N.Jr."/>
            <person name="Anand R."/>
            <person name="Wells G.B."/>
            <person name="Pinch M."/>
            <person name="Guth R."/>
            <person name="Unguez G.A."/>
            <person name="Albert J.S."/>
            <person name="Zakon H.H."/>
            <person name="Samanta M.P."/>
            <person name="Sussman M.R."/>
        </authorList>
    </citation>
    <scope>NUCLEOTIDE SEQUENCE [LARGE SCALE GENOMIC DNA]</scope>
</reference>
<feature type="site" description="Interaction with phosphoserine on interacting protein" evidence="3">
    <location>
        <position position="127"/>
    </location>
</feature>
<proteinExistence type="inferred from homology"/>
<dbReference type="SUPFAM" id="SSF48445">
    <property type="entry name" value="14-3-3 protein"/>
    <property type="match status" value="1"/>
</dbReference>
<dbReference type="GeneID" id="113579860"/>